<feature type="domain" description="Glycosyltransferase subfamily 4-like N-terminal" evidence="2">
    <location>
        <begin position="70"/>
        <end position="208"/>
    </location>
</feature>
<dbReference type="Proteomes" id="UP000248066">
    <property type="component" value="Unassembled WGS sequence"/>
</dbReference>
<reference evidence="3 4" key="1">
    <citation type="submission" date="2017-10" db="EMBL/GenBank/DDBJ databases">
        <title>Bacillus sp. nov., a halophilic bacterium isolated from a Yangshapao Lake.</title>
        <authorList>
            <person name="Wang H."/>
        </authorList>
    </citation>
    <scope>NUCLEOTIDE SEQUENCE [LARGE SCALE GENOMIC DNA]</scope>
    <source>
        <strain evidence="3 4">YSP-3</strain>
    </source>
</reference>
<evidence type="ECO:0000313" key="4">
    <source>
        <dbReference type="Proteomes" id="UP000248066"/>
    </source>
</evidence>
<dbReference type="Gene3D" id="3.40.50.2000">
    <property type="entry name" value="Glycogen Phosphorylase B"/>
    <property type="match status" value="2"/>
</dbReference>
<dbReference type="AlphaFoldDB" id="A0A2W0H5K4"/>
<protein>
    <submittedName>
        <fullName evidence="3">Group 1 glycosyl transferase</fullName>
    </submittedName>
</protein>
<evidence type="ECO:0000259" key="1">
    <source>
        <dbReference type="Pfam" id="PF00534"/>
    </source>
</evidence>
<keyword evidence="4" id="KW-1185">Reference proteome</keyword>
<dbReference type="InterPro" id="IPR050194">
    <property type="entry name" value="Glycosyltransferase_grp1"/>
</dbReference>
<evidence type="ECO:0000259" key="2">
    <source>
        <dbReference type="Pfam" id="PF13579"/>
    </source>
</evidence>
<organism evidence="3 4">
    <name type="scientific">Alteribacter lacisalsi</name>
    <dbReference type="NCBI Taxonomy" id="2045244"/>
    <lineage>
        <taxon>Bacteria</taxon>
        <taxon>Bacillati</taxon>
        <taxon>Bacillota</taxon>
        <taxon>Bacilli</taxon>
        <taxon>Bacillales</taxon>
        <taxon>Bacillaceae</taxon>
        <taxon>Alteribacter</taxon>
    </lineage>
</organism>
<dbReference type="InterPro" id="IPR028098">
    <property type="entry name" value="Glyco_trans_4-like_N"/>
</dbReference>
<gene>
    <name evidence="3" type="ORF">CR205_16130</name>
</gene>
<dbReference type="EMBL" id="PDOF01000003">
    <property type="protein sequence ID" value="PYZ95906.1"/>
    <property type="molecule type" value="Genomic_DNA"/>
</dbReference>
<dbReference type="PANTHER" id="PTHR45947:SF3">
    <property type="entry name" value="SULFOQUINOVOSYL TRANSFERASE SQD2"/>
    <property type="match status" value="1"/>
</dbReference>
<keyword evidence="3" id="KW-0808">Transferase</keyword>
<evidence type="ECO:0000313" key="3">
    <source>
        <dbReference type="EMBL" id="PYZ95906.1"/>
    </source>
</evidence>
<dbReference type="InterPro" id="IPR001296">
    <property type="entry name" value="Glyco_trans_1"/>
</dbReference>
<proteinExistence type="predicted"/>
<dbReference type="SUPFAM" id="SSF53756">
    <property type="entry name" value="UDP-Glycosyltransferase/glycogen phosphorylase"/>
    <property type="match status" value="1"/>
</dbReference>
<name>A0A2W0H5K4_9BACI</name>
<dbReference type="Pfam" id="PF00534">
    <property type="entry name" value="Glycos_transf_1"/>
    <property type="match status" value="1"/>
</dbReference>
<feature type="domain" description="Glycosyl transferase family 1" evidence="1">
    <location>
        <begin position="234"/>
        <end position="387"/>
    </location>
</feature>
<accession>A0A2W0H5K4</accession>
<comment type="caution">
    <text evidence="3">The sequence shown here is derived from an EMBL/GenBank/DDBJ whole genome shotgun (WGS) entry which is preliminary data.</text>
</comment>
<dbReference type="GO" id="GO:0016758">
    <property type="term" value="F:hexosyltransferase activity"/>
    <property type="evidence" value="ECO:0007669"/>
    <property type="project" value="TreeGrafter"/>
</dbReference>
<dbReference type="Pfam" id="PF13579">
    <property type="entry name" value="Glyco_trans_4_4"/>
    <property type="match status" value="1"/>
</dbReference>
<sequence>MTYSGSGSSGSPLRFCCFSTSRKKTDRRCTAKAFKIRPAVCRRRRKEAWEMYTVLYVVSTLGRSGPTGQLHNLITNLSGHFRAQVLTLSKEPEDSLIGRFEASGIEVHTLGLSRVESLLSGKKRLGQYITEFQPDAVHTQGIRADSLVASLRLPNHICTVRNDPHEDYLMKFGPLKGRIMARQHVQAVRRIPHPVACSETLARCFREKDIGLFLSSIQNGVNAALYEVPTDDQRKKARRNLGLPEDAIVFVSVGSLIKRKDPLRLIDAFMEIPGEDRVLLMVGDGPLRKDCEARSISDNRIVFTGQTSKVAACLTASDVFVSVSLSEGLPNTVLEAMAAGLPVCLSRIGPHEEILRLGPDAGVLVEPGNTGEICRALLELEAAKEARAGAPRRLIDVHLSAGRMSERYQTKYLEIIEGCG</sequence>
<dbReference type="PANTHER" id="PTHR45947">
    <property type="entry name" value="SULFOQUINOVOSYL TRANSFERASE SQD2"/>
    <property type="match status" value="1"/>
</dbReference>